<dbReference type="Pfam" id="PF11661">
    <property type="entry name" value="DUF2986"/>
    <property type="match status" value="1"/>
</dbReference>
<feature type="region of interest" description="Disordered" evidence="1">
    <location>
        <begin position="1"/>
        <end position="24"/>
    </location>
</feature>
<comment type="caution">
    <text evidence="2">The sequence shown here is derived from an EMBL/GenBank/DDBJ whole genome shotgun (WGS) entry which is preliminary data.</text>
</comment>
<evidence type="ECO:0000313" key="2">
    <source>
        <dbReference type="EMBL" id="MBR9729336.1"/>
    </source>
</evidence>
<keyword evidence="3" id="KW-1185">Reference proteome</keyword>
<sequence length="65" mass="7086">MNRKKKINQTLKAKAKKANSKFHSNGKAKYIAKADRVATDVGEQSTTAVESVIKEQANTAAPLEQ</sequence>
<evidence type="ECO:0000256" key="1">
    <source>
        <dbReference type="SAM" id="MobiDB-lite"/>
    </source>
</evidence>
<organism evidence="2 3">
    <name type="scientific">Shewanella intestini</name>
    <dbReference type="NCBI Taxonomy" id="2017544"/>
    <lineage>
        <taxon>Bacteria</taxon>
        <taxon>Pseudomonadati</taxon>
        <taxon>Pseudomonadota</taxon>
        <taxon>Gammaproteobacteria</taxon>
        <taxon>Alteromonadales</taxon>
        <taxon>Shewanellaceae</taxon>
        <taxon>Shewanella</taxon>
    </lineage>
</organism>
<evidence type="ECO:0000313" key="3">
    <source>
        <dbReference type="Proteomes" id="UP000811844"/>
    </source>
</evidence>
<gene>
    <name evidence="2" type="ORF">G3R48_15260</name>
</gene>
<protein>
    <submittedName>
        <fullName evidence="2">DUF2986 domain-containing protein</fullName>
    </submittedName>
</protein>
<dbReference type="RefSeq" id="WP_153666086.1">
    <property type="nucleotide sequence ID" value="NZ_JAAIKR010000018.1"/>
</dbReference>
<dbReference type="InterPro" id="IPR021677">
    <property type="entry name" value="DUF2986"/>
</dbReference>
<dbReference type="Proteomes" id="UP000811844">
    <property type="component" value="Unassembled WGS sequence"/>
</dbReference>
<accession>A0ABS5I5Z2</accession>
<name>A0ABS5I5Z2_9GAMM</name>
<reference evidence="2 3" key="1">
    <citation type="submission" date="2020-02" db="EMBL/GenBank/DDBJ databases">
        <title>Shewanella WXL01 sp. nov., a marine bacterium isolated from green algae in Luhuitou Fringing Reef (Northern South China Sea).</title>
        <authorList>
            <person name="Wang X."/>
        </authorList>
    </citation>
    <scope>NUCLEOTIDE SEQUENCE [LARGE SCALE GENOMIC DNA]</scope>
    <source>
        <strain evidence="2 3">MCCC 1A01895</strain>
    </source>
</reference>
<proteinExistence type="predicted"/>
<dbReference type="EMBL" id="JAAIKR010000018">
    <property type="protein sequence ID" value="MBR9729336.1"/>
    <property type="molecule type" value="Genomic_DNA"/>
</dbReference>